<evidence type="ECO:0000313" key="4">
    <source>
        <dbReference type="EMBL" id="PHN06333.1"/>
    </source>
</evidence>
<comment type="similarity">
    <text evidence="1">Belongs to the membrane fusion protein (MFP) (TC 8.A.1) family.</text>
</comment>
<dbReference type="NCBIfam" id="TIGR01730">
    <property type="entry name" value="RND_mfp"/>
    <property type="match status" value="1"/>
</dbReference>
<evidence type="ECO:0000313" key="5">
    <source>
        <dbReference type="Proteomes" id="UP000223913"/>
    </source>
</evidence>
<comment type="caution">
    <text evidence="4">The sequence shown here is derived from an EMBL/GenBank/DDBJ whole genome shotgun (WGS) entry which is preliminary data.</text>
</comment>
<dbReference type="GO" id="GO:0022857">
    <property type="term" value="F:transmembrane transporter activity"/>
    <property type="evidence" value="ECO:0007669"/>
    <property type="project" value="InterPro"/>
</dbReference>
<dbReference type="SUPFAM" id="SSF111369">
    <property type="entry name" value="HlyD-like secretion proteins"/>
    <property type="match status" value="1"/>
</dbReference>
<accession>A0A2D0NEX2</accession>
<dbReference type="EMBL" id="PDUD01000018">
    <property type="protein sequence ID" value="PHN06333.1"/>
    <property type="molecule type" value="Genomic_DNA"/>
</dbReference>
<dbReference type="Proteomes" id="UP000223913">
    <property type="component" value="Unassembled WGS sequence"/>
</dbReference>
<dbReference type="Gene3D" id="1.10.287.470">
    <property type="entry name" value="Helix hairpin bin"/>
    <property type="match status" value="1"/>
</dbReference>
<name>A0A2D0NEX2_FLAN2</name>
<dbReference type="OrthoDB" id="9814657at2"/>
<reference evidence="4 5" key="1">
    <citation type="submission" date="2017-10" db="EMBL/GenBank/DDBJ databases">
        <title>The draft genome sequence of Lewinella nigricans NBRC 102662.</title>
        <authorList>
            <person name="Wang K."/>
        </authorList>
    </citation>
    <scope>NUCLEOTIDE SEQUENCE [LARGE SCALE GENOMIC DNA]</scope>
    <source>
        <strain evidence="4 5">NBRC 102662</strain>
    </source>
</reference>
<protein>
    <submittedName>
        <fullName evidence="4">Efflux transporter periplasmic adaptor subunit</fullName>
    </submittedName>
</protein>
<feature type="domain" description="CusB-like beta-barrel" evidence="3">
    <location>
        <begin position="233"/>
        <end position="307"/>
    </location>
</feature>
<dbReference type="GO" id="GO:0030313">
    <property type="term" value="C:cell envelope"/>
    <property type="evidence" value="ECO:0007669"/>
    <property type="project" value="TreeGrafter"/>
</dbReference>
<dbReference type="GO" id="GO:0060003">
    <property type="term" value="P:copper ion export"/>
    <property type="evidence" value="ECO:0007669"/>
    <property type="project" value="TreeGrafter"/>
</dbReference>
<dbReference type="Gene3D" id="2.40.30.170">
    <property type="match status" value="1"/>
</dbReference>
<dbReference type="PANTHER" id="PTHR30097:SF4">
    <property type="entry name" value="SLR6042 PROTEIN"/>
    <property type="match status" value="1"/>
</dbReference>
<dbReference type="PROSITE" id="PS51257">
    <property type="entry name" value="PROKAR_LIPOPROTEIN"/>
    <property type="match status" value="1"/>
</dbReference>
<dbReference type="GO" id="GO:0015679">
    <property type="term" value="P:plasma membrane copper ion transport"/>
    <property type="evidence" value="ECO:0007669"/>
    <property type="project" value="TreeGrafter"/>
</dbReference>
<sequence>MKNILTICALVFLLAACGQDTEKEELSTAPASVDLPVADNEIIVTKEQFAMGEMETGSLSSAVFPFTISANGVIDVPPKSRAAVSVYYGGYIKGLDLLPGQRIRKGQVLFTLENPDFVQMQQDYLESKAQLGYLESDFERQKTLAAENIASQKNFLKAESDFQVQQARIEGLKKKLQMLGVDIDRVEGRDFVSTVAIYAPISGFITRVNASSGSFLNASDVALEITSTDHLHLELDVFEKDVHLLREGQKIQFRVPGSKGVVYGATVHLIGSIVEGENRIVRVHGHLEDERNQNGLIPGMYVEAMIETAIDSVMALPESAVVSLEEDAYILVQRNQSAEAYTFERQLVETGRTVNGMTEIRSAIDVSDPVLIKGAFNLIME</sequence>
<keyword evidence="5" id="KW-1185">Reference proteome</keyword>
<dbReference type="Pfam" id="PF25954">
    <property type="entry name" value="Beta-barrel_RND_2"/>
    <property type="match status" value="1"/>
</dbReference>
<evidence type="ECO:0000256" key="1">
    <source>
        <dbReference type="ARBA" id="ARBA00009477"/>
    </source>
</evidence>
<dbReference type="InterPro" id="IPR051909">
    <property type="entry name" value="MFP_Cation_Efflux"/>
</dbReference>
<dbReference type="InterPro" id="IPR006143">
    <property type="entry name" value="RND_pump_MFP"/>
</dbReference>
<dbReference type="Gene3D" id="2.40.420.20">
    <property type="match status" value="1"/>
</dbReference>
<proteinExistence type="inferred from homology"/>
<keyword evidence="2" id="KW-0813">Transport</keyword>
<organism evidence="4 5">
    <name type="scientific">Flavilitoribacter nigricans (strain ATCC 23147 / DSM 23189 / NBRC 102662 / NCIMB 1420 / SS-2)</name>
    <name type="common">Lewinella nigricans</name>
    <dbReference type="NCBI Taxonomy" id="1122177"/>
    <lineage>
        <taxon>Bacteria</taxon>
        <taxon>Pseudomonadati</taxon>
        <taxon>Bacteroidota</taxon>
        <taxon>Saprospiria</taxon>
        <taxon>Saprospirales</taxon>
        <taxon>Lewinellaceae</taxon>
        <taxon>Flavilitoribacter</taxon>
    </lineage>
</organism>
<dbReference type="AlphaFoldDB" id="A0A2D0NEX2"/>
<evidence type="ECO:0000256" key="2">
    <source>
        <dbReference type="ARBA" id="ARBA00022448"/>
    </source>
</evidence>
<dbReference type="InterPro" id="IPR058792">
    <property type="entry name" value="Beta-barrel_RND_2"/>
</dbReference>
<gene>
    <name evidence="4" type="ORF">CRP01_12235</name>
</gene>
<evidence type="ECO:0000259" key="3">
    <source>
        <dbReference type="Pfam" id="PF25954"/>
    </source>
</evidence>
<dbReference type="RefSeq" id="WP_099150316.1">
    <property type="nucleotide sequence ID" value="NZ_PDUD01000018.1"/>
</dbReference>
<dbReference type="PANTHER" id="PTHR30097">
    <property type="entry name" value="CATION EFFLUX SYSTEM PROTEIN CUSB"/>
    <property type="match status" value="1"/>
</dbReference>
<dbReference type="GO" id="GO:0016020">
    <property type="term" value="C:membrane"/>
    <property type="evidence" value="ECO:0007669"/>
    <property type="project" value="InterPro"/>
</dbReference>